<evidence type="ECO:0000313" key="2">
    <source>
        <dbReference type="Proteomes" id="UP000824540"/>
    </source>
</evidence>
<proteinExistence type="predicted"/>
<organism evidence="1 2">
    <name type="scientific">Albula glossodonta</name>
    <name type="common">roundjaw bonefish</name>
    <dbReference type="NCBI Taxonomy" id="121402"/>
    <lineage>
        <taxon>Eukaryota</taxon>
        <taxon>Metazoa</taxon>
        <taxon>Chordata</taxon>
        <taxon>Craniata</taxon>
        <taxon>Vertebrata</taxon>
        <taxon>Euteleostomi</taxon>
        <taxon>Actinopterygii</taxon>
        <taxon>Neopterygii</taxon>
        <taxon>Teleostei</taxon>
        <taxon>Albuliformes</taxon>
        <taxon>Albulidae</taxon>
        <taxon>Albula</taxon>
    </lineage>
</organism>
<gene>
    <name evidence="1" type="ORF">JZ751_024222</name>
</gene>
<reference evidence="1" key="1">
    <citation type="thesis" date="2021" institute="BYU ScholarsArchive" country="Provo, UT, USA">
        <title>Applications of and Algorithms for Genome Assembly and Genomic Analyses with an Emphasis on Marine Teleosts.</title>
        <authorList>
            <person name="Pickett B.D."/>
        </authorList>
    </citation>
    <scope>NUCLEOTIDE SEQUENCE</scope>
    <source>
        <strain evidence="1">HI-2016</strain>
    </source>
</reference>
<keyword evidence="2" id="KW-1185">Reference proteome</keyword>
<evidence type="ECO:0000313" key="1">
    <source>
        <dbReference type="EMBL" id="KAG9339027.1"/>
    </source>
</evidence>
<comment type="caution">
    <text evidence="1">The sequence shown here is derived from an EMBL/GenBank/DDBJ whole genome shotgun (WGS) entry which is preliminary data.</text>
</comment>
<sequence>MQWVSYCSSVSQLRERSKLFLTLPGAFSCCHSYQTAARPRPCESPRKRSLQMPTAHSCHLASAMQLIPPVVSLIFRRSLVCSSFWADSPAVTRSPGASLLALCSLELGELIQVTEDLQPADG</sequence>
<name>A0A8T2NRQ8_9TELE</name>
<dbReference type="Proteomes" id="UP000824540">
    <property type="component" value="Unassembled WGS sequence"/>
</dbReference>
<dbReference type="AlphaFoldDB" id="A0A8T2NRQ8"/>
<accession>A0A8T2NRQ8</accession>
<dbReference type="EMBL" id="JAFBMS010000059">
    <property type="protein sequence ID" value="KAG9339027.1"/>
    <property type="molecule type" value="Genomic_DNA"/>
</dbReference>
<protein>
    <submittedName>
        <fullName evidence="1">Uncharacterized protein</fullName>
    </submittedName>
</protein>